<accession>A0A1V4BQH1</accession>
<comment type="caution">
    <text evidence="2">The sequence shown here is derived from an EMBL/GenBank/DDBJ whole genome shotgun (WGS) entry which is preliminary data.</text>
</comment>
<dbReference type="EMBL" id="MVGR01000004">
    <property type="protein sequence ID" value="OPF16650.1"/>
    <property type="molecule type" value="Genomic_DNA"/>
</dbReference>
<evidence type="ECO:0000313" key="3">
    <source>
        <dbReference type="Proteomes" id="UP000189835"/>
    </source>
</evidence>
<proteinExistence type="predicted"/>
<sequence>MSSIISKILSFLGILSNLNSIVYLLVLTCLRLKSLPIWISATFIPGHFQRILFLVNYLHNKSRRTTFVSRSTDR</sequence>
<dbReference type="Proteomes" id="UP000189835">
    <property type="component" value="Unassembled WGS sequence"/>
</dbReference>
<keyword evidence="1" id="KW-0472">Membrane</keyword>
<keyword evidence="1" id="KW-0812">Transmembrane</keyword>
<feature type="transmembrane region" description="Helical" evidence="1">
    <location>
        <begin position="37"/>
        <end position="58"/>
    </location>
</feature>
<organism evidence="2 3">
    <name type="scientific">Microcystis aeruginosa KW</name>
    <dbReference type="NCBI Taxonomy" id="1960155"/>
    <lineage>
        <taxon>Bacteria</taxon>
        <taxon>Bacillati</taxon>
        <taxon>Cyanobacteriota</taxon>
        <taxon>Cyanophyceae</taxon>
        <taxon>Oscillatoriophycideae</taxon>
        <taxon>Chroococcales</taxon>
        <taxon>Microcystaceae</taxon>
        <taxon>Microcystis</taxon>
    </lineage>
</organism>
<evidence type="ECO:0000256" key="1">
    <source>
        <dbReference type="SAM" id="Phobius"/>
    </source>
</evidence>
<dbReference type="AlphaFoldDB" id="A0A1V4BQH1"/>
<keyword evidence="1" id="KW-1133">Transmembrane helix</keyword>
<gene>
    <name evidence="2" type="ORF">B1L04_10640</name>
</gene>
<protein>
    <submittedName>
        <fullName evidence="2">Uncharacterized protein</fullName>
    </submittedName>
</protein>
<evidence type="ECO:0000313" key="2">
    <source>
        <dbReference type="EMBL" id="OPF16650.1"/>
    </source>
</evidence>
<reference evidence="2 3" key="1">
    <citation type="submission" date="2017-02" db="EMBL/GenBank/DDBJ databases">
        <title>Genome sequence of Microcystis aeruginosa KW.</title>
        <authorList>
            <person name="Oh H.-M."/>
            <person name="Ahn C.-Y."/>
            <person name="Jeong H."/>
            <person name="Srivastava A."/>
            <person name="Lee H.-G."/>
            <person name="Kang S.-R."/>
        </authorList>
    </citation>
    <scope>NUCLEOTIDE SEQUENCE [LARGE SCALE GENOMIC DNA]</scope>
    <source>
        <strain evidence="2 3">KW</strain>
    </source>
</reference>
<feature type="transmembrane region" description="Helical" evidence="1">
    <location>
        <begin position="7"/>
        <end position="25"/>
    </location>
</feature>
<name>A0A1V4BQH1_MICAE</name>